<dbReference type="EMBL" id="CP133838">
    <property type="protein sequence ID" value="WMY72860.1"/>
    <property type="molecule type" value="Genomic_DNA"/>
</dbReference>
<evidence type="ECO:0000313" key="2">
    <source>
        <dbReference type="Proteomes" id="UP001246690"/>
    </source>
</evidence>
<sequence length="53" mass="5771">MQHHDLIVQVVLPEKTENQIASLAGANAAGEHYAYPLWGKALTAIKLRGMKAD</sequence>
<organism evidence="1 2">
    <name type="scientific">Buttiauxella selenatireducens</name>
    <dbReference type="NCBI Taxonomy" id="3073902"/>
    <lineage>
        <taxon>Bacteria</taxon>
        <taxon>Pseudomonadati</taxon>
        <taxon>Pseudomonadota</taxon>
        <taxon>Gammaproteobacteria</taxon>
        <taxon>Enterobacterales</taxon>
        <taxon>Enterobacteriaceae</taxon>
        <taxon>Buttiauxella</taxon>
    </lineage>
</organism>
<dbReference type="RefSeq" id="WP_309875022.1">
    <property type="nucleotide sequence ID" value="NZ_CP133838.1"/>
</dbReference>
<dbReference type="Proteomes" id="UP001246690">
    <property type="component" value="Chromosome"/>
</dbReference>
<evidence type="ECO:0000313" key="1">
    <source>
        <dbReference type="EMBL" id="WMY72860.1"/>
    </source>
</evidence>
<proteinExistence type="predicted"/>
<gene>
    <name evidence="1" type="ORF">RHD99_15455</name>
</gene>
<accession>A0ABY9S740</accession>
<reference evidence="1 2" key="1">
    <citation type="submission" date="2023-09" db="EMBL/GenBank/DDBJ databases">
        <title>Buttiauxella selenatireducens sp. nov., isolated from the rhizosphere of Cardamine hupingshanesis.</title>
        <authorList>
            <person name="Zhang S."/>
            <person name="Xu Z."/>
            <person name="Wang H."/>
            <person name="Guo Y."/>
        </authorList>
    </citation>
    <scope>NUCLEOTIDE SEQUENCE [LARGE SCALE GENOMIC DNA]</scope>
    <source>
        <strain evidence="1 2">R73</strain>
    </source>
</reference>
<protein>
    <submittedName>
        <fullName evidence="1">Uncharacterized protein</fullName>
    </submittedName>
</protein>
<name>A0ABY9S740_9ENTR</name>
<keyword evidence="2" id="KW-1185">Reference proteome</keyword>